<gene>
    <name evidence="2" type="primary">259I16.9</name>
</gene>
<feature type="region of interest" description="Disordered" evidence="1">
    <location>
        <begin position="263"/>
        <end position="418"/>
    </location>
</feature>
<proteinExistence type="predicted"/>
<evidence type="ECO:0000313" key="2">
    <source>
        <dbReference type="EMBL" id="AAL77113.1"/>
    </source>
</evidence>
<dbReference type="PANTHER" id="PTHR34835:SF80">
    <property type="entry name" value="UBIQUITIN-LIKE PROTEASE FAMILY PROFILE DOMAIN-CONTAINING PROTEIN"/>
    <property type="match status" value="1"/>
</dbReference>
<dbReference type="EMBL" id="AF474373">
    <property type="protein sequence ID" value="AAL77113.1"/>
    <property type="molecule type" value="Genomic_DNA"/>
</dbReference>
<feature type="compositionally biased region" description="Polar residues" evidence="1">
    <location>
        <begin position="360"/>
        <end position="388"/>
    </location>
</feature>
<protein>
    <submittedName>
        <fullName evidence="2">Uncharacterized protein 259I16.9</fullName>
    </submittedName>
</protein>
<dbReference type="AlphaFoldDB" id="Q8SA45"/>
<evidence type="ECO:0000256" key="1">
    <source>
        <dbReference type="SAM" id="MobiDB-lite"/>
    </source>
</evidence>
<organism evidence="2">
    <name type="scientific">Hordeum vulgare subsp. vulgare</name>
    <name type="common">Domesticated barley</name>
    <dbReference type="NCBI Taxonomy" id="112509"/>
    <lineage>
        <taxon>Eukaryota</taxon>
        <taxon>Viridiplantae</taxon>
        <taxon>Streptophyta</taxon>
        <taxon>Embryophyta</taxon>
        <taxon>Tracheophyta</taxon>
        <taxon>Spermatophyta</taxon>
        <taxon>Magnoliopsida</taxon>
        <taxon>Liliopsida</taxon>
        <taxon>Poales</taxon>
        <taxon>Poaceae</taxon>
        <taxon>BOP clade</taxon>
        <taxon>Pooideae</taxon>
        <taxon>Triticodae</taxon>
        <taxon>Triticeae</taxon>
        <taxon>Hordeinae</taxon>
        <taxon>Hordeum</taxon>
    </lineage>
</organism>
<name>Q8SA45_HORVV</name>
<sequence>MGTGAFLDIKCGYLHNTLVTWFTRQYHSGRKGFVVPRRGFIPLTEESVHKILGIPRGDIEIKYEADYDNEDEITSSLFPGDGSRPKITTVATAIINNNNGDASFKKLWLIYIVSTVLAPTTDTRISNKCYPMLEHIDQANRLNLCKFVVAQLHEHLSKGKFTKGCLLYCMLRYLDALDCDGMELELPNTPYTINAWSKTHVDVVAEMDMLEHDPPSFGNFQDKLKATTVISKFASGVGTLFNQFASGVDTLLTELVQGLTTPATRNTTTSRIKRGTEERESDDTSSEDSAESDNDTNEDNVDMERDKKKRVTREEDITRGNVESPLTKNAIDVAGEMENTAYDPSQGANFFGGARETEVCDNTSSGDPSAQFDTKSPSRSTSHLNLPSDSDMCSPDNNSPADTLFSLISEGNSQELEE</sequence>
<dbReference type="PANTHER" id="PTHR34835">
    <property type="entry name" value="OS07G0283600 PROTEIN-RELATED"/>
    <property type="match status" value="1"/>
</dbReference>
<feature type="compositionally biased region" description="Basic and acidic residues" evidence="1">
    <location>
        <begin position="302"/>
        <end position="318"/>
    </location>
</feature>
<accession>Q8SA45</accession>
<feature type="compositionally biased region" description="Polar residues" evidence="1">
    <location>
        <begin position="409"/>
        <end position="418"/>
    </location>
</feature>
<feature type="compositionally biased region" description="Acidic residues" evidence="1">
    <location>
        <begin position="279"/>
        <end position="301"/>
    </location>
</feature>
<reference evidence="2" key="1">
    <citation type="submission" date="2002-01" db="EMBL/GenBank/DDBJ databases">
        <title>Comparative sequence analysis of Wx1 homologous regions in barley, maize, pearl millet, rice, sorghum and diploid wheat.</title>
        <authorList>
            <person name="Ma J."/>
            <person name="SanMiguel P.J."/>
            <person name="Dubcovsky J."/>
            <person name="Shiloff B.A."/>
            <person name="Rostoks N."/>
            <person name="Jiang Z."/>
            <person name="Busso C.S."/>
            <person name="Kleinhofs A."/>
            <person name="Devos K.M."/>
            <person name="Ramakrishna W."/>
            <person name="Bennetzen J.L."/>
        </authorList>
    </citation>
    <scope>NUCLEOTIDE SEQUENCE</scope>
</reference>